<dbReference type="AlphaFoldDB" id="A0A486XU76"/>
<dbReference type="SUPFAM" id="SSF53807">
    <property type="entry name" value="Helical backbone' metal receptor"/>
    <property type="match status" value="1"/>
</dbReference>
<dbReference type="Gene3D" id="3.40.50.1980">
    <property type="entry name" value="Nitrogenase molybdenum iron protein domain"/>
    <property type="match status" value="2"/>
</dbReference>
<keyword evidence="1" id="KW-0732">Signal</keyword>
<gene>
    <name evidence="3" type="ORF">BAL341_3232</name>
</gene>
<evidence type="ECO:0000259" key="2">
    <source>
        <dbReference type="PROSITE" id="PS50983"/>
    </source>
</evidence>
<dbReference type="Pfam" id="PF01497">
    <property type="entry name" value="Peripla_BP_2"/>
    <property type="match status" value="1"/>
</dbReference>
<dbReference type="EMBL" id="CAAJGR010000023">
    <property type="protein sequence ID" value="VHO06194.1"/>
    <property type="molecule type" value="Genomic_DNA"/>
</dbReference>
<dbReference type="InterPro" id="IPR050902">
    <property type="entry name" value="ABC_Transporter_SBP"/>
</dbReference>
<feature type="chain" id="PRO_5019832972" evidence="1">
    <location>
        <begin position="25"/>
        <end position="280"/>
    </location>
</feature>
<feature type="domain" description="Fe/B12 periplasmic-binding" evidence="2">
    <location>
        <begin position="27"/>
        <end position="280"/>
    </location>
</feature>
<evidence type="ECO:0000313" key="3">
    <source>
        <dbReference type="EMBL" id="VHO06194.1"/>
    </source>
</evidence>
<feature type="signal peptide" evidence="1">
    <location>
        <begin position="1"/>
        <end position="24"/>
    </location>
</feature>
<evidence type="ECO:0000256" key="1">
    <source>
        <dbReference type="SAM" id="SignalP"/>
    </source>
</evidence>
<dbReference type="PANTHER" id="PTHR30535:SF4">
    <property type="entry name" value="HEMIN-BINDING PERIPLASMIC PROTEIN HMUT"/>
    <property type="match status" value="1"/>
</dbReference>
<dbReference type="PANTHER" id="PTHR30535">
    <property type="entry name" value="VITAMIN B12-BINDING PROTEIN"/>
    <property type="match status" value="1"/>
</dbReference>
<dbReference type="InterPro" id="IPR002491">
    <property type="entry name" value="ABC_transptr_periplasmic_BD"/>
</dbReference>
<protein>
    <submittedName>
        <fullName evidence="3">Periplasmic hemin-binding protein</fullName>
    </submittedName>
</protein>
<reference evidence="3" key="1">
    <citation type="submission" date="2019-04" db="EMBL/GenBank/DDBJ databases">
        <authorList>
            <person name="Brambilla D."/>
        </authorList>
    </citation>
    <scope>NUCLEOTIDE SEQUENCE</scope>
    <source>
        <strain evidence="3">BAL1</strain>
    </source>
</reference>
<sequence length="280" mass="29440">MYRYTQLLCLSVVLLCLQPPASVAPERIVAAGGSVTEVLFALGLGDQLVAVDTSSLYPEAATRLPKIGYYRQLSPEGVLAQQPTVLVGHGQMGPAEVLAQIAAMGVEVVNVPHGYQSDSLYQLITALAQRFNRQQQGASLIADIRQQLSKLAGQPAEPVAMAFLVSVGERGLMAAGNNTMPAALFDSAGITNTFGAVSGYQPVSVEALMAGAPKHLLVPSHAAAGQSAAQLCQLPALRFWAQQQGCQLSIVDPLIFMGLSPRLPQAVAQLQQLAKAQADE</sequence>
<organism evidence="3">
    <name type="scientific">Rheinheimera sp. BAL341</name>
    <dbReference type="NCBI Taxonomy" id="1708203"/>
    <lineage>
        <taxon>Bacteria</taxon>
        <taxon>Pseudomonadati</taxon>
        <taxon>Pseudomonadota</taxon>
        <taxon>Gammaproteobacteria</taxon>
        <taxon>Chromatiales</taxon>
        <taxon>Chromatiaceae</taxon>
        <taxon>Rheinheimera</taxon>
    </lineage>
</organism>
<name>A0A486XU76_9GAMM</name>
<dbReference type="PROSITE" id="PS50983">
    <property type="entry name" value="FE_B12_PBP"/>
    <property type="match status" value="1"/>
</dbReference>
<accession>A0A486XU76</accession>
<proteinExistence type="predicted"/>